<sequence length="234" mass="25198">MTDKRRITVWLTGLECQIRQEGEDEVHGSVGVIVPSRKTSTVHHFPAGVDDLKMGKPGVRMVTLDSLVHEDVPGDVVLSVLLVEHDSGDVTEYKEKIAAEISRAATSLGAAVGVPAEAMGSSQGFVNDLSLGLVDLLSDWVGADDDPYNPGTRRISGRDIMTAYGLALEELHDVPNPFVYRRASRPDTPGVELEHNIDPVVVSGTDGGGDTGRYAFYFLVELFAGTEKVLGRPE</sequence>
<dbReference type="PATRIC" id="fig|68170.10.peg.5565"/>
<comment type="caution">
    <text evidence="1">The sequence shown here is derived from an EMBL/GenBank/DDBJ whole genome shotgun (WGS) entry which is preliminary data.</text>
</comment>
<proteinExistence type="predicted"/>
<dbReference type="RefSeq" id="WP_045313549.1">
    <property type="nucleotide sequence ID" value="NZ_JYJG01000153.1"/>
</dbReference>
<dbReference type="EMBL" id="JYJG01000153">
    <property type="protein sequence ID" value="KJK46835.1"/>
    <property type="molecule type" value="Genomic_DNA"/>
</dbReference>
<evidence type="ECO:0000313" key="1">
    <source>
        <dbReference type="EMBL" id="KJK46835.1"/>
    </source>
</evidence>
<dbReference type="AlphaFoldDB" id="A0A0F0GU51"/>
<protein>
    <submittedName>
        <fullName evidence="1">Uncharacterized protein</fullName>
    </submittedName>
</protein>
<reference evidence="1 2" key="1">
    <citation type="submission" date="2015-02" db="EMBL/GenBank/DDBJ databases">
        <authorList>
            <person name="Ju K.-S."/>
            <person name="Doroghazi J.R."/>
            <person name="Metcalf W."/>
        </authorList>
    </citation>
    <scope>NUCLEOTIDE SEQUENCE [LARGE SCALE GENOMIC DNA]</scope>
    <source>
        <strain evidence="1 2">NRRL B-16140</strain>
    </source>
</reference>
<dbReference type="Proteomes" id="UP000033393">
    <property type="component" value="Unassembled WGS sequence"/>
</dbReference>
<organism evidence="1 2">
    <name type="scientific">Lentzea aerocolonigenes</name>
    <name type="common">Lechevalieria aerocolonigenes</name>
    <name type="synonym">Saccharothrix aerocolonigenes</name>
    <dbReference type="NCBI Taxonomy" id="68170"/>
    <lineage>
        <taxon>Bacteria</taxon>
        <taxon>Bacillati</taxon>
        <taxon>Actinomycetota</taxon>
        <taxon>Actinomycetes</taxon>
        <taxon>Pseudonocardiales</taxon>
        <taxon>Pseudonocardiaceae</taxon>
        <taxon>Lentzea</taxon>
    </lineage>
</organism>
<keyword evidence="2" id="KW-1185">Reference proteome</keyword>
<evidence type="ECO:0000313" key="2">
    <source>
        <dbReference type="Proteomes" id="UP000033393"/>
    </source>
</evidence>
<accession>A0A0F0GU51</accession>
<name>A0A0F0GU51_LENAE</name>
<gene>
    <name evidence="1" type="ORF">UK23_22410</name>
</gene>